<name>A0A1J5RQI1_9ZZZZ</name>
<dbReference type="AlphaFoldDB" id="A0A1J5RQI1"/>
<evidence type="ECO:0000313" key="2">
    <source>
        <dbReference type="EMBL" id="OIQ90333.1"/>
    </source>
</evidence>
<comment type="caution">
    <text evidence="2">The sequence shown here is derived from an EMBL/GenBank/DDBJ whole genome shotgun (WGS) entry which is preliminary data.</text>
</comment>
<reference evidence="2" key="1">
    <citation type="submission" date="2016-10" db="EMBL/GenBank/DDBJ databases">
        <title>Sequence of Gallionella enrichment culture.</title>
        <authorList>
            <person name="Poehlein A."/>
            <person name="Muehling M."/>
            <person name="Daniel R."/>
        </authorList>
    </citation>
    <scope>NUCLEOTIDE SEQUENCE</scope>
</reference>
<dbReference type="EMBL" id="MLJW01000296">
    <property type="protein sequence ID" value="OIQ90333.1"/>
    <property type="molecule type" value="Genomic_DNA"/>
</dbReference>
<protein>
    <submittedName>
        <fullName evidence="2">Uncharacterized protein</fullName>
    </submittedName>
</protein>
<proteinExistence type="predicted"/>
<feature type="region of interest" description="Disordered" evidence="1">
    <location>
        <begin position="442"/>
        <end position="464"/>
    </location>
</feature>
<evidence type="ECO:0000256" key="1">
    <source>
        <dbReference type="SAM" id="MobiDB-lite"/>
    </source>
</evidence>
<accession>A0A1J5RQI1</accession>
<organism evidence="2">
    <name type="scientific">mine drainage metagenome</name>
    <dbReference type="NCBI Taxonomy" id="410659"/>
    <lineage>
        <taxon>unclassified sequences</taxon>
        <taxon>metagenomes</taxon>
        <taxon>ecological metagenomes</taxon>
    </lineage>
</organism>
<sequence length="464" mass="52473">MISPVGRLDQGAPPHIDSILNSLRFRLKHLINNGLAEGSFMADSSGEEFDERVINSAALLGTAVDDKALLEMTEKLVSVYLQSPNDAEVLAQTLLQVRGFFHKSGLSMDILRQFSVQVIRVVLRSRPAEYYDAMLNMAPSDDGPGGLGGPGDAEGHHAPTELILVPPPQAVTCQNFQDLVAEALCYRLRQITTFFQRRNPLVARGVRAPYLLSPAFEPRLCAVVRETIAPQMFQQKFLNGMAATRPWRQISSADLWRRPDLHADLEKILKAWNAVWKKLYRAEHARQYPLDQRLSPSEAHALTRDQQTLGELQHLLSGPEYALPKLSMGQIKIFQTLPTQFDRPVMEQVWKGLRQTYEQELDRRAYQEKARHGALRDAYLTALDVCGPALGEMLIALSFYSFPRLSLFWLEQFSHNLGSHRDERMHHVPQLIRFLEQEDTRRAAAREPDRNQAEMMASACAAEA</sequence>
<feature type="compositionally biased region" description="Low complexity" evidence="1">
    <location>
        <begin position="453"/>
        <end position="464"/>
    </location>
</feature>
<feature type="compositionally biased region" description="Basic and acidic residues" evidence="1">
    <location>
        <begin position="442"/>
        <end position="452"/>
    </location>
</feature>
<gene>
    <name evidence="2" type="ORF">GALL_277830</name>
</gene>